<feature type="domain" description="F-box" evidence="2">
    <location>
        <begin position="48"/>
        <end position="94"/>
    </location>
</feature>
<dbReference type="Pfam" id="PF12937">
    <property type="entry name" value="F-box-like"/>
    <property type="match status" value="1"/>
</dbReference>
<accession>A0AA95EEY3</accession>
<evidence type="ECO:0000313" key="3">
    <source>
        <dbReference type="EMBL" id="WBR14768.1"/>
    </source>
</evidence>
<dbReference type="PROSITE" id="PS50181">
    <property type="entry name" value="FBOX"/>
    <property type="match status" value="1"/>
</dbReference>
<sequence>MDGCRMPSSLCARKTKWSLVVGRARRRRVAIKRKCLTRNAPGSDTADEPRLTDLPDELIDAILSHLPGRDLAAAALTCTTLSRVSDAEHMWQAAYRRDIDPDGPPIQHQDHLAYGKSTRWLYGLMRLPEGVLRIGPSGRLTGRLAQPDGITSGEFIAGAPKHGTSSHLLLLDGYGAVARRQPTKWDVDEGFYRGDVKTDRGSWATFPREGPDGRQSRTAVYALRGPIVDGLHHGICNSVWSDGRRKVGEVVGGDGSGRAFCISAGGYAFSGDMDDEGKIRDTGVKRTPDGTLIEYAAYQWYSHSDRSIDLVKRAPCGVTERALPAGYVSKDAGKHTVDYRGGFTAGATVSVDETGNTRIDMGGYVIVANAERVLFIAVDNKHRDRVIAGRRWMANVSDEAKPSKSRDSVVDDLAALAPTRPSACRDISAIVGLSCATRTTLSAILEGAGLESTTPWTDTASVPAECAGETAVTPYGIVLPVDSNTPDAKRHVYCFLTGGVVPAQDCILYSNGRLYDAQQLFRWSRFERHDPETGHPVPAPTGGILWQEWMRVVPPHILAYAAADAYKTTVAADACKGRDTLGVHCSLIRHTAAECMGIALRPGISLMCAAARASAGSRSDDKDDDNNNVDGDDPNGTTVGPGADAHTGPTGFDLLTPGFERITLRHIELRHPEWEPRGKWTFGPPSGDVPDDPTMGDHERQPKGPPDQFVDSHGILAVAFGPGVSFVGARLTGVFFFGQRFECASFVAATLDRCAFVGCTFDDGCDFDRALLSGCRFYRCKNKANKEIEDGMPAKRGAIIL</sequence>
<dbReference type="Gene3D" id="2.160.20.80">
    <property type="entry name" value="E3 ubiquitin-protein ligase SopA"/>
    <property type="match status" value="1"/>
</dbReference>
<evidence type="ECO:0000256" key="1">
    <source>
        <dbReference type="SAM" id="MobiDB-lite"/>
    </source>
</evidence>
<evidence type="ECO:0000259" key="2">
    <source>
        <dbReference type="PROSITE" id="PS50181"/>
    </source>
</evidence>
<dbReference type="Proteomes" id="UP001185135">
    <property type="component" value="Segment"/>
</dbReference>
<name>A0AA95EEY3_9VIRU</name>
<feature type="compositionally biased region" description="Acidic residues" evidence="1">
    <location>
        <begin position="622"/>
        <end position="633"/>
    </location>
</feature>
<protein>
    <submittedName>
        <fullName evidence="3">Pentapeptide repeat protein</fullName>
    </submittedName>
</protein>
<feature type="region of interest" description="Disordered" evidence="1">
    <location>
        <begin position="616"/>
        <end position="651"/>
    </location>
</feature>
<dbReference type="SMART" id="SM00256">
    <property type="entry name" value="FBOX"/>
    <property type="match status" value="1"/>
</dbReference>
<dbReference type="Gene3D" id="1.20.1280.50">
    <property type="match status" value="1"/>
</dbReference>
<dbReference type="InterPro" id="IPR001810">
    <property type="entry name" value="F-box_dom"/>
</dbReference>
<dbReference type="SUPFAM" id="SSF141571">
    <property type="entry name" value="Pentapeptide repeat-like"/>
    <property type="match status" value="1"/>
</dbReference>
<reference evidence="3" key="1">
    <citation type="submission" date="2022-06" db="EMBL/GenBank/DDBJ databases">
        <authorList>
            <person name="Legendre M."/>
            <person name="Claverie J.-M."/>
            <person name="Alempic J.-M."/>
            <person name="Abergel C."/>
        </authorList>
    </citation>
    <scope>NUCLEOTIDE SEQUENCE</scope>
    <source>
        <strain evidence="3">Kuranda</strain>
    </source>
</reference>
<dbReference type="InterPro" id="IPR036047">
    <property type="entry name" value="F-box-like_dom_sf"/>
</dbReference>
<organism evidence="3 4">
    <name type="scientific">Pandoravirus kuranda</name>
    <dbReference type="NCBI Taxonomy" id="3019033"/>
    <lineage>
        <taxon>Viruses</taxon>
        <taxon>Pandoravirus</taxon>
    </lineage>
</organism>
<dbReference type="EMBL" id="ON887157">
    <property type="protein sequence ID" value="WBR14768.1"/>
    <property type="molecule type" value="Genomic_DNA"/>
</dbReference>
<dbReference type="SUPFAM" id="SSF81383">
    <property type="entry name" value="F-box domain"/>
    <property type="match status" value="1"/>
</dbReference>
<gene>
    <name evidence="3" type="ORF">pkur_cds_594</name>
</gene>
<evidence type="ECO:0000313" key="4">
    <source>
        <dbReference type="Proteomes" id="UP001185135"/>
    </source>
</evidence>
<feature type="region of interest" description="Disordered" evidence="1">
    <location>
        <begin position="675"/>
        <end position="704"/>
    </location>
</feature>
<proteinExistence type="predicted"/>